<dbReference type="EMBL" id="CABFOC020000063">
    <property type="protein sequence ID" value="CAH0056163.1"/>
    <property type="molecule type" value="Genomic_DNA"/>
</dbReference>
<keyword evidence="2" id="KW-1185">Reference proteome</keyword>
<organism evidence="1 2">
    <name type="scientific">Clonostachys solani</name>
    <dbReference type="NCBI Taxonomy" id="160281"/>
    <lineage>
        <taxon>Eukaryota</taxon>
        <taxon>Fungi</taxon>
        <taxon>Dikarya</taxon>
        <taxon>Ascomycota</taxon>
        <taxon>Pezizomycotina</taxon>
        <taxon>Sordariomycetes</taxon>
        <taxon>Hypocreomycetidae</taxon>
        <taxon>Hypocreales</taxon>
        <taxon>Bionectriaceae</taxon>
        <taxon>Clonostachys</taxon>
    </lineage>
</organism>
<comment type="caution">
    <text evidence="1">The sequence shown here is derived from an EMBL/GenBank/DDBJ whole genome shotgun (WGS) entry which is preliminary data.</text>
</comment>
<evidence type="ECO:0000313" key="1">
    <source>
        <dbReference type="EMBL" id="CAH0056163.1"/>
    </source>
</evidence>
<name>A0A9N9ZIE7_9HYPO</name>
<evidence type="ECO:0000313" key="2">
    <source>
        <dbReference type="Proteomes" id="UP000775872"/>
    </source>
</evidence>
<gene>
    <name evidence="1" type="ORF">CSOL1703_00006099</name>
</gene>
<proteinExistence type="predicted"/>
<dbReference type="Proteomes" id="UP000775872">
    <property type="component" value="Unassembled WGS sequence"/>
</dbReference>
<reference evidence="2" key="1">
    <citation type="submission" date="2019-06" db="EMBL/GenBank/DDBJ databases">
        <authorList>
            <person name="Broberg M."/>
        </authorList>
    </citation>
    <scope>NUCLEOTIDE SEQUENCE [LARGE SCALE GENOMIC DNA]</scope>
</reference>
<protein>
    <submittedName>
        <fullName evidence="1">Uncharacterized protein</fullName>
    </submittedName>
</protein>
<sequence>MWSRIGPPYIVCAMGMEDVDCGVWRTAHFMQTDEEMRSSSPDSATVETVTCPRKVLPLARGDVAIGRVFPESHTETFTEKYTEPMSYLEDGSATEKYPDSCPEIVTEHKWSYGNAAPSLKQK</sequence>
<dbReference type="AlphaFoldDB" id="A0A9N9ZIE7"/>
<accession>A0A9N9ZIE7</accession>
<reference evidence="1 2" key="2">
    <citation type="submission" date="2021-10" db="EMBL/GenBank/DDBJ databases">
        <authorList>
            <person name="Piombo E."/>
        </authorList>
    </citation>
    <scope>NUCLEOTIDE SEQUENCE [LARGE SCALE GENOMIC DNA]</scope>
</reference>